<dbReference type="EMBL" id="MHRP01000004">
    <property type="protein sequence ID" value="OHA27870.1"/>
    <property type="molecule type" value="Genomic_DNA"/>
</dbReference>
<name>A0A1G2MVI7_9BACT</name>
<dbReference type="Pfam" id="PF00856">
    <property type="entry name" value="SET"/>
    <property type="match status" value="1"/>
</dbReference>
<dbReference type="InterPro" id="IPR046341">
    <property type="entry name" value="SET_dom_sf"/>
</dbReference>
<proteinExistence type="predicted"/>
<comment type="caution">
    <text evidence="2">The sequence shown here is derived from an EMBL/GenBank/DDBJ whole genome shotgun (WGS) entry which is preliminary data.</text>
</comment>
<dbReference type="PANTHER" id="PTHR12350">
    <property type="entry name" value="HISTONE-LYSINE N-METHYLTRANSFERASE-RELATED"/>
    <property type="match status" value="1"/>
</dbReference>
<dbReference type="InterPro" id="IPR053201">
    <property type="entry name" value="Flavunoidine_N-MTase"/>
</dbReference>
<feature type="domain" description="SET" evidence="1">
    <location>
        <begin position="8"/>
        <end position="112"/>
    </location>
</feature>
<evidence type="ECO:0000313" key="3">
    <source>
        <dbReference type="Proteomes" id="UP000177943"/>
    </source>
</evidence>
<protein>
    <recommendedName>
        <fullName evidence="1">SET domain-containing protein</fullName>
    </recommendedName>
</protein>
<dbReference type="PROSITE" id="PS50280">
    <property type="entry name" value="SET"/>
    <property type="match status" value="1"/>
</dbReference>
<sequence>MRDRASTDFLSIKRAKNGQGVFANNVFKKGETVLEFRGKIFTKNNLPNPYDAVEDHYVQIEKDEYMGPSGGVDDFVNHSCEPSCGVKIYNPGIFLVAIRDIGVGEEITWDYSTTMDEDEWEMDCCCGSKLCRKKIRDYKYLPNDIQEKYQKLAIAPAYILRTKK</sequence>
<gene>
    <name evidence="2" type="ORF">A3D56_01485</name>
</gene>
<organism evidence="2 3">
    <name type="scientific">Candidatus Taylorbacteria bacterium RIFCSPHIGHO2_02_FULL_45_35</name>
    <dbReference type="NCBI Taxonomy" id="1802311"/>
    <lineage>
        <taxon>Bacteria</taxon>
        <taxon>Candidatus Tayloriibacteriota</taxon>
    </lineage>
</organism>
<reference evidence="2 3" key="1">
    <citation type="journal article" date="2016" name="Nat. Commun.">
        <title>Thousands of microbial genomes shed light on interconnected biogeochemical processes in an aquifer system.</title>
        <authorList>
            <person name="Anantharaman K."/>
            <person name="Brown C.T."/>
            <person name="Hug L.A."/>
            <person name="Sharon I."/>
            <person name="Castelle C.J."/>
            <person name="Probst A.J."/>
            <person name="Thomas B.C."/>
            <person name="Singh A."/>
            <person name="Wilkins M.J."/>
            <person name="Karaoz U."/>
            <person name="Brodie E.L."/>
            <person name="Williams K.H."/>
            <person name="Hubbard S.S."/>
            <person name="Banfield J.F."/>
        </authorList>
    </citation>
    <scope>NUCLEOTIDE SEQUENCE [LARGE SCALE GENOMIC DNA]</scope>
</reference>
<dbReference type="Proteomes" id="UP000177943">
    <property type="component" value="Unassembled WGS sequence"/>
</dbReference>
<dbReference type="SMART" id="SM00317">
    <property type="entry name" value="SET"/>
    <property type="match status" value="1"/>
</dbReference>
<dbReference type="PANTHER" id="PTHR12350:SF19">
    <property type="entry name" value="SET DOMAIN-CONTAINING PROTEIN"/>
    <property type="match status" value="1"/>
</dbReference>
<evidence type="ECO:0000313" key="2">
    <source>
        <dbReference type="EMBL" id="OHA27870.1"/>
    </source>
</evidence>
<dbReference type="AlphaFoldDB" id="A0A1G2MVI7"/>
<evidence type="ECO:0000259" key="1">
    <source>
        <dbReference type="PROSITE" id="PS50280"/>
    </source>
</evidence>
<accession>A0A1G2MVI7</accession>
<dbReference type="Gene3D" id="2.170.270.10">
    <property type="entry name" value="SET domain"/>
    <property type="match status" value="1"/>
</dbReference>
<dbReference type="SUPFAM" id="SSF82199">
    <property type="entry name" value="SET domain"/>
    <property type="match status" value="1"/>
</dbReference>
<dbReference type="InterPro" id="IPR001214">
    <property type="entry name" value="SET_dom"/>
</dbReference>